<gene>
    <name evidence="2" type="ORF">WR25_06303</name>
</gene>
<feature type="region of interest" description="Disordered" evidence="1">
    <location>
        <begin position="12"/>
        <end position="50"/>
    </location>
</feature>
<keyword evidence="3" id="KW-1185">Reference proteome</keyword>
<name>A0A2A2M1S6_9BILA</name>
<dbReference type="AlphaFoldDB" id="A0A2A2M1S6"/>
<evidence type="ECO:0000256" key="1">
    <source>
        <dbReference type="SAM" id="MobiDB-lite"/>
    </source>
</evidence>
<dbReference type="EMBL" id="LIAE01006227">
    <property type="protein sequence ID" value="PAV92369.1"/>
    <property type="molecule type" value="Genomic_DNA"/>
</dbReference>
<evidence type="ECO:0000313" key="3">
    <source>
        <dbReference type="Proteomes" id="UP000218231"/>
    </source>
</evidence>
<organism evidence="2 3">
    <name type="scientific">Diploscapter pachys</name>
    <dbReference type="NCBI Taxonomy" id="2018661"/>
    <lineage>
        <taxon>Eukaryota</taxon>
        <taxon>Metazoa</taxon>
        <taxon>Ecdysozoa</taxon>
        <taxon>Nematoda</taxon>
        <taxon>Chromadorea</taxon>
        <taxon>Rhabditida</taxon>
        <taxon>Rhabditina</taxon>
        <taxon>Rhabditomorpha</taxon>
        <taxon>Rhabditoidea</taxon>
        <taxon>Rhabditidae</taxon>
        <taxon>Diploscapter</taxon>
    </lineage>
</organism>
<accession>A0A2A2M1S6</accession>
<protein>
    <submittedName>
        <fullName evidence="2">Uncharacterized protein</fullName>
    </submittedName>
</protein>
<feature type="compositionally biased region" description="Basic and acidic residues" evidence="1">
    <location>
        <begin position="33"/>
        <end position="50"/>
    </location>
</feature>
<proteinExistence type="predicted"/>
<reference evidence="2 3" key="1">
    <citation type="journal article" date="2017" name="Curr. Biol.">
        <title>Genome architecture and evolution of a unichromosomal asexual nematode.</title>
        <authorList>
            <person name="Fradin H."/>
            <person name="Zegar C."/>
            <person name="Gutwein M."/>
            <person name="Lucas J."/>
            <person name="Kovtun M."/>
            <person name="Corcoran D."/>
            <person name="Baugh L.R."/>
            <person name="Kiontke K."/>
            <person name="Gunsalus K."/>
            <person name="Fitch D.H."/>
            <person name="Piano F."/>
        </authorList>
    </citation>
    <scope>NUCLEOTIDE SEQUENCE [LARGE SCALE GENOMIC DNA]</scope>
    <source>
        <strain evidence="2">PF1309</strain>
    </source>
</reference>
<comment type="caution">
    <text evidence="2">The sequence shown here is derived from an EMBL/GenBank/DDBJ whole genome shotgun (WGS) entry which is preliminary data.</text>
</comment>
<evidence type="ECO:0000313" key="2">
    <source>
        <dbReference type="EMBL" id="PAV92369.1"/>
    </source>
</evidence>
<sequence>MDVFCVKRGGMGPEGARQFDPGRQFDARACAGDGREAGSKRPFDPRRQRGDVVDAGDVEQPPELAGELWRRGIARAVVGTVILGALRQLLGRGLQHLEEAVRRLGGCMPRPDLGDAGRRLVTEKRTIVAVFGPPGASQAAQVIGFRFGKVGGRQDRGSDAPPEAVAGKPLVADPRVLNELDAGLFIEMVAVADIPAHQCFAQRHRERNTGRAFARSVTVDQPHGRRIHRRRRSGTISGIMISRLSSTFSIQLLISCPVFDHRSPPRVSLSSSKWMKRG</sequence>
<dbReference type="Proteomes" id="UP000218231">
    <property type="component" value="Unassembled WGS sequence"/>
</dbReference>